<proteinExistence type="predicted"/>
<dbReference type="InterPro" id="IPR050754">
    <property type="entry name" value="FKBP4/5/8-like"/>
</dbReference>
<organism evidence="3 4">
    <name type="scientific">Strongylus vulgaris</name>
    <name type="common">Blood worm</name>
    <dbReference type="NCBI Taxonomy" id="40348"/>
    <lineage>
        <taxon>Eukaryota</taxon>
        <taxon>Metazoa</taxon>
        <taxon>Ecdysozoa</taxon>
        <taxon>Nematoda</taxon>
        <taxon>Chromadorea</taxon>
        <taxon>Rhabditida</taxon>
        <taxon>Rhabditina</taxon>
        <taxon>Rhabditomorpha</taxon>
        <taxon>Strongyloidea</taxon>
        <taxon>Strongylidae</taxon>
        <taxon>Strongylus</taxon>
    </lineage>
</organism>
<dbReference type="InterPro" id="IPR011990">
    <property type="entry name" value="TPR-like_helical_dom_sf"/>
</dbReference>
<reference evidence="3 4" key="1">
    <citation type="submission" date="2018-11" db="EMBL/GenBank/DDBJ databases">
        <authorList>
            <consortium name="Pathogen Informatics"/>
        </authorList>
    </citation>
    <scope>NUCLEOTIDE SEQUENCE [LARGE SCALE GENOMIC DNA]</scope>
</reference>
<keyword evidence="1" id="KW-0802">TPR repeat</keyword>
<dbReference type="GO" id="GO:0016020">
    <property type="term" value="C:membrane"/>
    <property type="evidence" value="ECO:0007669"/>
    <property type="project" value="TreeGrafter"/>
</dbReference>
<gene>
    <name evidence="3" type="ORF">SVUK_LOCUS3483</name>
</gene>
<dbReference type="PANTHER" id="PTHR46512:SF1">
    <property type="entry name" value="PEPTIDYLPROLYL ISOMERASE"/>
    <property type="match status" value="1"/>
</dbReference>
<dbReference type="SUPFAM" id="SSF54534">
    <property type="entry name" value="FKBP-like"/>
    <property type="match status" value="1"/>
</dbReference>
<evidence type="ECO:0000256" key="2">
    <source>
        <dbReference type="SAM" id="Phobius"/>
    </source>
</evidence>
<sequence>MVIDGKFIVEIFVVMCSQLITPLSAWELVTKLMYVDEVSEIRVNSHLAYGECGLGDIIPQNQDQEYRVIFKAGVQIELLDIGESPKYTTMSEEELSDFVLMLKDRGNFYFNRKEYEKAIFVYKRSFISIDPSSMLFANCDSLASAVVDVPRNSEALCKLFSALHSNLAVCYAKVGWAFFIIFWSYAFIKLEEWEEVLKCTDESLRLHEANTKALFRRAAALSVRNDTEEALDCLKRALEIDPHDAVVQCEIERLGGIRKRRRAEERALYRRMLVGAGDAETSHRRLDFVTYRLIAIGVFSMVTFALFVFFLFQLWNLPSDQEQSSKASFKS</sequence>
<dbReference type="AlphaFoldDB" id="A0A3P7KB14"/>
<keyword evidence="2" id="KW-0812">Transmembrane</keyword>
<dbReference type="PROSITE" id="PS50005">
    <property type="entry name" value="TPR"/>
    <property type="match status" value="1"/>
</dbReference>
<evidence type="ECO:0000256" key="1">
    <source>
        <dbReference type="PROSITE-ProRule" id="PRU00339"/>
    </source>
</evidence>
<dbReference type="GO" id="GO:0005829">
    <property type="term" value="C:cytosol"/>
    <property type="evidence" value="ECO:0007669"/>
    <property type="project" value="TreeGrafter"/>
</dbReference>
<keyword evidence="2" id="KW-0472">Membrane</keyword>
<dbReference type="GO" id="GO:0043066">
    <property type="term" value="P:negative regulation of apoptotic process"/>
    <property type="evidence" value="ECO:0007669"/>
    <property type="project" value="TreeGrafter"/>
</dbReference>
<dbReference type="GO" id="GO:0044183">
    <property type="term" value="F:protein folding chaperone"/>
    <property type="evidence" value="ECO:0007669"/>
    <property type="project" value="TreeGrafter"/>
</dbReference>
<feature type="repeat" description="TPR" evidence="1">
    <location>
        <begin position="211"/>
        <end position="244"/>
    </location>
</feature>
<dbReference type="PANTHER" id="PTHR46512">
    <property type="entry name" value="PEPTIDYLPROLYL ISOMERASE"/>
    <property type="match status" value="1"/>
</dbReference>
<dbReference type="GO" id="GO:0012505">
    <property type="term" value="C:endomembrane system"/>
    <property type="evidence" value="ECO:0007669"/>
    <property type="project" value="TreeGrafter"/>
</dbReference>
<name>A0A3P7KB14_STRVU</name>
<dbReference type="EMBL" id="UYYB01008983">
    <property type="protein sequence ID" value="VDM68485.1"/>
    <property type="molecule type" value="Genomic_DNA"/>
</dbReference>
<feature type="transmembrane region" description="Helical" evidence="2">
    <location>
        <begin position="171"/>
        <end position="188"/>
    </location>
</feature>
<dbReference type="Gene3D" id="1.25.40.10">
    <property type="entry name" value="Tetratricopeptide repeat domain"/>
    <property type="match status" value="2"/>
</dbReference>
<keyword evidence="4" id="KW-1185">Reference proteome</keyword>
<evidence type="ECO:0000313" key="3">
    <source>
        <dbReference type="EMBL" id="VDM68485.1"/>
    </source>
</evidence>
<dbReference type="Proteomes" id="UP000270094">
    <property type="component" value="Unassembled WGS sequence"/>
</dbReference>
<dbReference type="InterPro" id="IPR019734">
    <property type="entry name" value="TPR_rpt"/>
</dbReference>
<accession>A0A3P7KB14</accession>
<dbReference type="GO" id="GO:0005740">
    <property type="term" value="C:mitochondrial envelope"/>
    <property type="evidence" value="ECO:0007669"/>
    <property type="project" value="TreeGrafter"/>
</dbReference>
<protein>
    <submittedName>
        <fullName evidence="3">Uncharacterized protein</fullName>
    </submittedName>
</protein>
<keyword evidence="2" id="KW-1133">Transmembrane helix</keyword>
<feature type="transmembrane region" description="Helical" evidence="2">
    <location>
        <begin position="293"/>
        <end position="315"/>
    </location>
</feature>
<dbReference type="SUPFAM" id="SSF48452">
    <property type="entry name" value="TPR-like"/>
    <property type="match status" value="1"/>
</dbReference>
<evidence type="ECO:0000313" key="4">
    <source>
        <dbReference type="Proteomes" id="UP000270094"/>
    </source>
</evidence>
<dbReference type="SMART" id="SM00028">
    <property type="entry name" value="TPR"/>
    <property type="match status" value="3"/>
</dbReference>
<dbReference type="Pfam" id="PF00515">
    <property type="entry name" value="TPR_1"/>
    <property type="match status" value="1"/>
</dbReference>
<dbReference type="OrthoDB" id="532682at2759"/>